<dbReference type="Pfam" id="PF00023">
    <property type="entry name" value="Ank"/>
    <property type="match status" value="2"/>
</dbReference>
<dbReference type="VEuPathDB" id="TrichDB:TRFO_02148"/>
<feature type="repeat" description="ANK" evidence="3">
    <location>
        <begin position="559"/>
        <end position="591"/>
    </location>
</feature>
<gene>
    <name evidence="4" type="ORF">TRFO_02148</name>
</gene>
<dbReference type="SMART" id="SM00248">
    <property type="entry name" value="ANK"/>
    <property type="match status" value="11"/>
</dbReference>
<dbReference type="PANTHER" id="PTHR24198">
    <property type="entry name" value="ANKYRIN REPEAT AND PROTEIN KINASE DOMAIN-CONTAINING PROTEIN"/>
    <property type="match status" value="1"/>
</dbReference>
<dbReference type="GeneID" id="94825222"/>
<dbReference type="PANTHER" id="PTHR24198:SF165">
    <property type="entry name" value="ANKYRIN REPEAT-CONTAINING PROTEIN-RELATED"/>
    <property type="match status" value="1"/>
</dbReference>
<dbReference type="RefSeq" id="XP_068348345.1">
    <property type="nucleotide sequence ID" value="XM_068490518.1"/>
</dbReference>
<dbReference type="AlphaFoldDB" id="A0A1J4J7T3"/>
<keyword evidence="1" id="KW-0677">Repeat</keyword>
<accession>A0A1J4J7T3</accession>
<evidence type="ECO:0000256" key="1">
    <source>
        <dbReference type="ARBA" id="ARBA00022737"/>
    </source>
</evidence>
<feature type="repeat" description="ANK" evidence="3">
    <location>
        <begin position="353"/>
        <end position="385"/>
    </location>
</feature>
<dbReference type="InterPro" id="IPR002110">
    <property type="entry name" value="Ankyrin_rpt"/>
</dbReference>
<dbReference type="EMBL" id="MLAK01001259">
    <property type="protein sequence ID" value="OHS95208.1"/>
    <property type="molecule type" value="Genomic_DNA"/>
</dbReference>
<keyword evidence="2 3" id="KW-0040">ANK repeat</keyword>
<comment type="caution">
    <text evidence="4">The sequence shown here is derived from an EMBL/GenBank/DDBJ whole genome shotgun (WGS) entry which is preliminary data.</text>
</comment>
<keyword evidence="5" id="KW-1185">Reference proteome</keyword>
<dbReference type="SUPFAM" id="SSF48403">
    <property type="entry name" value="Ankyrin repeat"/>
    <property type="match status" value="2"/>
</dbReference>
<evidence type="ECO:0000313" key="5">
    <source>
        <dbReference type="Proteomes" id="UP000179807"/>
    </source>
</evidence>
<dbReference type="Proteomes" id="UP000179807">
    <property type="component" value="Unassembled WGS sequence"/>
</dbReference>
<dbReference type="Gene3D" id="1.25.40.20">
    <property type="entry name" value="Ankyrin repeat-containing domain"/>
    <property type="match status" value="2"/>
</dbReference>
<protein>
    <submittedName>
        <fullName evidence="4">Uncharacterized protein</fullName>
    </submittedName>
</protein>
<proteinExistence type="predicted"/>
<evidence type="ECO:0000313" key="4">
    <source>
        <dbReference type="EMBL" id="OHS95208.1"/>
    </source>
</evidence>
<organism evidence="4 5">
    <name type="scientific">Tritrichomonas foetus</name>
    <dbReference type="NCBI Taxonomy" id="1144522"/>
    <lineage>
        <taxon>Eukaryota</taxon>
        <taxon>Metamonada</taxon>
        <taxon>Parabasalia</taxon>
        <taxon>Tritrichomonadida</taxon>
        <taxon>Tritrichomonadidae</taxon>
        <taxon>Tritrichomonas</taxon>
    </lineage>
</organism>
<reference evidence="4" key="1">
    <citation type="submission" date="2016-10" db="EMBL/GenBank/DDBJ databases">
        <authorList>
            <person name="Benchimol M."/>
            <person name="Almeida L.G."/>
            <person name="Vasconcelos A.T."/>
            <person name="Perreira-Neves A."/>
            <person name="Rosa I.A."/>
            <person name="Tasca T."/>
            <person name="Bogo M.R."/>
            <person name="de Souza W."/>
        </authorList>
    </citation>
    <scope>NUCLEOTIDE SEQUENCE [LARGE SCALE GENOMIC DNA]</scope>
    <source>
        <strain evidence="4">K</strain>
    </source>
</reference>
<evidence type="ECO:0000256" key="3">
    <source>
        <dbReference type="PROSITE-ProRule" id="PRU00023"/>
    </source>
</evidence>
<dbReference type="OrthoDB" id="20872at2759"/>
<dbReference type="Pfam" id="PF12796">
    <property type="entry name" value="Ank_2"/>
    <property type="match status" value="2"/>
</dbReference>
<dbReference type="InterPro" id="IPR036770">
    <property type="entry name" value="Ankyrin_rpt-contain_sf"/>
</dbReference>
<feature type="repeat" description="ANK" evidence="3">
    <location>
        <begin position="626"/>
        <end position="659"/>
    </location>
</feature>
<dbReference type="PROSITE" id="PS50297">
    <property type="entry name" value="ANK_REP_REGION"/>
    <property type="match status" value="2"/>
</dbReference>
<feature type="repeat" description="ANK" evidence="3">
    <location>
        <begin position="592"/>
        <end position="625"/>
    </location>
</feature>
<feature type="repeat" description="ANK" evidence="3">
    <location>
        <begin position="264"/>
        <end position="296"/>
    </location>
</feature>
<name>A0A1J4J7T3_9EUKA</name>
<dbReference type="PROSITE" id="PS50088">
    <property type="entry name" value="ANK_REPEAT"/>
    <property type="match status" value="5"/>
</dbReference>
<sequence length="686" mass="77480">MKSAPMSESSIYHVLDKESCEKWIVASQYQDFVFGLTAENMESTMDKIIKSNCFTSKTALTFLFNQLHTAVCIRPTSRFLYVDLIKKICQHQSDSNFIEYFRSLFLTFELPLLQSISFVALLRECYLQNVFTMDEVVDACTKFYNDAKSRGYAGWVMLCWFAPEIQKLSPEFYADHIDRINVYYKNDVVPNSSQTFIEMFEFMRQNNWEKFTEISRIIYMPHSIPLIIINDDIDSFQQIAAQPNFDMNEYLPSSPWEYSKLIWSGLRLIQFAAFHGAVKIFNFLIQNGADKKCVDKSGHNIMYCTIAGGFTSIISKCDEIGIETDISSIEASVLYFRIDLFMWIKDKISLDLNQAHVLHMAAAANNIRLILLCIENGCDVNSFDDEGNTPLINATSNNSIEALSILLKHKNIDVALKDPQGQSALSIGAQMGRLELFNLMVEDGRFDLNEKDSLGMTPLHHAVDEQQVIILKELIKLKEIEINSQDANGDTPLHTATRNNFDVGTTLLMGRDDLNLNVINNEGDAPIHICARNFTPETELVMKALLSSEKTDKNIKDKDGRTPLHIASLAGNEELLKILLNNGASLFEEDSSNETPFHLAAANGIVQSVKFFIKYPGIDVNMLDSEKSTPLHLAALNGEDEIVSLLLDAPGINLNIKNGENLTPLEIAEEAEEIDIYQMIHNKLET</sequence>
<evidence type="ECO:0000256" key="2">
    <source>
        <dbReference type="ARBA" id="ARBA00023043"/>
    </source>
</evidence>